<keyword evidence="2" id="KW-1185">Reference proteome</keyword>
<organism evidence="1 2">
    <name type="scientific">Dreissena polymorpha</name>
    <name type="common">Zebra mussel</name>
    <name type="synonym">Mytilus polymorpha</name>
    <dbReference type="NCBI Taxonomy" id="45954"/>
    <lineage>
        <taxon>Eukaryota</taxon>
        <taxon>Metazoa</taxon>
        <taxon>Spiralia</taxon>
        <taxon>Lophotrochozoa</taxon>
        <taxon>Mollusca</taxon>
        <taxon>Bivalvia</taxon>
        <taxon>Autobranchia</taxon>
        <taxon>Heteroconchia</taxon>
        <taxon>Euheterodonta</taxon>
        <taxon>Imparidentia</taxon>
        <taxon>Neoheterodontei</taxon>
        <taxon>Myida</taxon>
        <taxon>Dreissenoidea</taxon>
        <taxon>Dreissenidae</taxon>
        <taxon>Dreissena</taxon>
    </lineage>
</organism>
<protein>
    <submittedName>
        <fullName evidence="1">Uncharacterized protein</fullName>
    </submittedName>
</protein>
<name>A0A9D4I2S0_DREPO</name>
<sequence length="636" mass="72601">MWGDVLLSSEETCGVLSHTYVSALRSEILSHDMSNIEIRMESGSKELFEILRDSSIGILDMRTAYCASFASNILHTLNTLTTLNLCGTYTGRCDLKLPASFQRIRLQDVEWSTEWLCSLLITLFSLDYPVKCEMRDDVFLSSGDVSHTHVSDLRSEILSLDLSNIEIIVTNGSKELFNLLRDTSIGSLLIAAEDYCSLGTFMLTQLNKLKQINLVGTYLTRFDYDLPLSLELMILYECKYSLESLYTILIKLSSIKHNVKLDVSNCSVISGQEACPPSSKDNLLKWEYSKSVKTGVNERLYTNVSDLQSRMMAINMSNIELRILNFQKEQFEILRCTNIKSVHLTAFDDVSLTFVTQNTLPAFKEIRLQGTYLTGFYHKLPPTLQYMILEKGYCSSDWLYSLMIQLSKIGHLVEVLLNEYQVLQRRESIRTDSEPPMRGADLSNVKLNVLKDCPGFYETLPTIHITSLIMTKIEHADMLSQTLPLLTHLQKLRICLEKCDMEIKLPECIKYLFIIYKTWSPPSLQHFVHNMSIIKHSLQCKLLFRVAENEHDYTRIKQEYSELKSVDVQKFEVINKRGSVRGAAAFTLSATADDDDDDDDRRLLSSEGLFVDSKPWIHYGKVRLNISCQDKSGCSS</sequence>
<accession>A0A9D4I2S0</accession>
<evidence type="ECO:0000313" key="1">
    <source>
        <dbReference type="EMBL" id="KAH3748151.1"/>
    </source>
</evidence>
<evidence type="ECO:0000313" key="2">
    <source>
        <dbReference type="Proteomes" id="UP000828390"/>
    </source>
</evidence>
<gene>
    <name evidence="1" type="ORF">DPMN_182588</name>
</gene>
<reference evidence="1" key="2">
    <citation type="submission" date="2020-11" db="EMBL/GenBank/DDBJ databases">
        <authorList>
            <person name="McCartney M.A."/>
            <person name="Auch B."/>
            <person name="Kono T."/>
            <person name="Mallez S."/>
            <person name="Becker A."/>
            <person name="Gohl D.M."/>
            <person name="Silverstein K.A.T."/>
            <person name="Koren S."/>
            <person name="Bechman K.B."/>
            <person name="Herman A."/>
            <person name="Abrahante J.E."/>
            <person name="Garbe J."/>
        </authorList>
    </citation>
    <scope>NUCLEOTIDE SEQUENCE</scope>
    <source>
        <strain evidence="1">Duluth1</strain>
        <tissue evidence="1">Whole animal</tissue>
    </source>
</reference>
<dbReference type="EMBL" id="JAIWYP010000010">
    <property type="protein sequence ID" value="KAH3748151.1"/>
    <property type="molecule type" value="Genomic_DNA"/>
</dbReference>
<comment type="caution">
    <text evidence="1">The sequence shown here is derived from an EMBL/GenBank/DDBJ whole genome shotgun (WGS) entry which is preliminary data.</text>
</comment>
<reference evidence="1" key="1">
    <citation type="journal article" date="2019" name="bioRxiv">
        <title>The Genome of the Zebra Mussel, Dreissena polymorpha: A Resource for Invasive Species Research.</title>
        <authorList>
            <person name="McCartney M.A."/>
            <person name="Auch B."/>
            <person name="Kono T."/>
            <person name="Mallez S."/>
            <person name="Zhang Y."/>
            <person name="Obille A."/>
            <person name="Becker A."/>
            <person name="Abrahante J.E."/>
            <person name="Garbe J."/>
            <person name="Badalamenti J.P."/>
            <person name="Herman A."/>
            <person name="Mangelson H."/>
            <person name="Liachko I."/>
            <person name="Sullivan S."/>
            <person name="Sone E.D."/>
            <person name="Koren S."/>
            <person name="Silverstein K.A.T."/>
            <person name="Beckman K.B."/>
            <person name="Gohl D.M."/>
        </authorList>
    </citation>
    <scope>NUCLEOTIDE SEQUENCE</scope>
    <source>
        <strain evidence="1">Duluth1</strain>
        <tissue evidence="1">Whole animal</tissue>
    </source>
</reference>
<dbReference type="Proteomes" id="UP000828390">
    <property type="component" value="Unassembled WGS sequence"/>
</dbReference>
<proteinExistence type="predicted"/>
<dbReference type="AlphaFoldDB" id="A0A9D4I2S0"/>